<dbReference type="Gene3D" id="1.10.530.10">
    <property type="match status" value="1"/>
</dbReference>
<dbReference type="Proteomes" id="UP000053750">
    <property type="component" value="Unassembled WGS sequence"/>
</dbReference>
<dbReference type="SUPFAM" id="SSF53955">
    <property type="entry name" value="Lysozyme-like"/>
    <property type="match status" value="1"/>
</dbReference>
<feature type="domain" description="Transglycosylase SLT" evidence="1">
    <location>
        <begin position="44"/>
        <end position="149"/>
    </location>
</feature>
<dbReference type="InterPro" id="IPR023346">
    <property type="entry name" value="Lysozyme-like_dom_sf"/>
</dbReference>
<gene>
    <name evidence="2" type="ORF">BG53_13130</name>
</gene>
<sequence length="188" mass="21323">MSWLRKKRVLLALCAALLALLFINSSWIGRLMYPIRYSEDITVSAENNDVDPYLVAAIIRTETNFRTGKVSSKGALGIMQIMPETAQWIIERAEFSNVSLDDIRERADVGIELGAWYLHSLYKQFGGNPVAAVAAYNAGPGNVRGWLNKGVWDGRSETSDTIPFGETRHYVQRVMYYYNKYKTIYPTL</sequence>
<name>A0A9W5S3G3_9BACL</name>
<evidence type="ECO:0000313" key="3">
    <source>
        <dbReference type="Proteomes" id="UP000053750"/>
    </source>
</evidence>
<evidence type="ECO:0000313" key="2">
    <source>
        <dbReference type="EMBL" id="EXX90695.1"/>
    </source>
</evidence>
<dbReference type="EMBL" id="JFHU01000055">
    <property type="protein sequence ID" value="EXX90695.1"/>
    <property type="molecule type" value="Genomic_DNA"/>
</dbReference>
<dbReference type="AlphaFoldDB" id="A0A9W5S3G3"/>
<dbReference type="RefSeq" id="WP_036580686.1">
    <property type="nucleotide sequence ID" value="NZ_KK082182.1"/>
</dbReference>
<organism evidence="2 3">
    <name type="scientific">Paenibacillus darwinianus</name>
    <dbReference type="NCBI Taxonomy" id="1380763"/>
    <lineage>
        <taxon>Bacteria</taxon>
        <taxon>Bacillati</taxon>
        <taxon>Bacillota</taxon>
        <taxon>Bacilli</taxon>
        <taxon>Bacillales</taxon>
        <taxon>Paenibacillaceae</taxon>
        <taxon>Paenibacillus</taxon>
    </lineage>
</organism>
<dbReference type="CDD" id="cd16896">
    <property type="entry name" value="LT_Slt70-like"/>
    <property type="match status" value="1"/>
</dbReference>
<keyword evidence="3" id="KW-1185">Reference proteome</keyword>
<evidence type="ECO:0000259" key="1">
    <source>
        <dbReference type="Pfam" id="PF01464"/>
    </source>
</evidence>
<reference evidence="2 3" key="1">
    <citation type="submission" date="2014-02" db="EMBL/GenBank/DDBJ databases">
        <title>Genome sequence of Paenibacillus darwinianus reveals adaptive mechanisms for survival in Antarctic soils.</title>
        <authorList>
            <person name="Dsouza M."/>
            <person name="Taylor M.W."/>
            <person name="Turner S.J."/>
            <person name="Aislabie J."/>
        </authorList>
    </citation>
    <scope>NUCLEOTIDE SEQUENCE [LARGE SCALE GENOMIC DNA]</scope>
    <source>
        <strain evidence="2 3">CE1</strain>
    </source>
</reference>
<dbReference type="PANTHER" id="PTHR37423">
    <property type="entry name" value="SOLUBLE LYTIC MUREIN TRANSGLYCOSYLASE-RELATED"/>
    <property type="match status" value="1"/>
</dbReference>
<accession>A0A9W5S3G3</accession>
<dbReference type="OrthoDB" id="9815002at2"/>
<dbReference type="Pfam" id="PF01464">
    <property type="entry name" value="SLT"/>
    <property type="match status" value="1"/>
</dbReference>
<protein>
    <submittedName>
        <fullName evidence="2">Lytic transglycosylase</fullName>
    </submittedName>
</protein>
<comment type="caution">
    <text evidence="2">The sequence shown here is derived from an EMBL/GenBank/DDBJ whole genome shotgun (WGS) entry which is preliminary data.</text>
</comment>
<dbReference type="InterPro" id="IPR008258">
    <property type="entry name" value="Transglycosylase_SLT_dom_1"/>
</dbReference>
<dbReference type="PANTHER" id="PTHR37423:SF2">
    <property type="entry name" value="MEMBRANE-BOUND LYTIC MUREIN TRANSGLYCOSYLASE C"/>
    <property type="match status" value="1"/>
</dbReference>
<proteinExistence type="predicted"/>